<dbReference type="KEGG" id="vg:13853693"/>
<dbReference type="EMBL" id="JX453331">
    <property type="protein sequence ID" value="AFU90084.1"/>
    <property type="molecule type" value="Genomic_DNA"/>
</dbReference>
<protein>
    <submittedName>
        <fullName evidence="1">Uncharacterized protein</fullName>
    </submittedName>
</protein>
<reference evidence="1 2" key="1">
    <citation type="submission" date="2012-08" db="EMBL/GenBank/DDBJ databases">
        <title>Abalone herpesvirus genome reveals unexpected ancestry.</title>
        <authorList>
            <person name="Savin K.W."/>
            <person name="Fegan M."/>
            <person name="Powney R."/>
            <person name="Savage D."/>
            <person name="Wong F."/>
            <person name="Sawbridge T."/>
            <person name="Helsham J."/>
            <person name="Vardy M."/>
            <person name="Cogan N."/>
            <person name="Mohammad I."/>
            <person name="Cocks B.G."/>
            <person name="Warner S."/>
        </authorList>
    </citation>
    <scope>NUCLEOTIDE SEQUENCE [LARGE SCALE GENOMIC DNA]</scope>
    <source>
        <strain evidence="2">Isolate Abalone/Australia/Victoria/2009</strain>
    </source>
</reference>
<dbReference type="Proteomes" id="UP000029777">
    <property type="component" value="Segment"/>
</dbReference>
<organism evidence="1 2">
    <name type="scientific">Abalone herpesvirus (isolate Abalone/Australia/Victoria/2009)</name>
    <name type="common">AbHV</name>
    <dbReference type="NCBI Taxonomy" id="1241371"/>
    <lineage>
        <taxon>Viruses</taxon>
        <taxon>Duplodnaviria</taxon>
        <taxon>Heunggongvirae</taxon>
        <taxon>Peploviricota</taxon>
        <taxon>Herviviricetes</taxon>
        <taxon>Herpesvirales</taxon>
        <taxon>Malacoherpesviridae</taxon>
        <taxon>Aurivirus</taxon>
        <taxon>Aurivirus haliotidmalaco1</taxon>
    </lineage>
</organism>
<dbReference type="GeneID" id="13853693"/>
<keyword evidence="2" id="KW-1185">Reference proteome</keyword>
<evidence type="ECO:0000313" key="2">
    <source>
        <dbReference type="Proteomes" id="UP000029777"/>
    </source>
</evidence>
<dbReference type="RefSeq" id="YP_006908724.1">
    <property type="nucleotide sequence ID" value="NC_018874.1"/>
</dbReference>
<accession>K4JUJ8</accession>
<proteinExistence type="predicted"/>
<organismHost>
    <name type="scientific">Haliotidae</name>
    <name type="common">abalones</name>
    <dbReference type="NCBI Taxonomy" id="6451"/>
</organismHost>
<gene>
    <name evidence="1" type="ORF">AbHV_ORF72</name>
</gene>
<name>K4JUJ8_ABHV</name>
<evidence type="ECO:0000313" key="1">
    <source>
        <dbReference type="EMBL" id="AFU90084.1"/>
    </source>
</evidence>
<sequence>MSTYVPQTEAGSIFQQHCEIQMMMPNKEIRTPLLSGLLGVTYTSVDDYESMQFSNLNDRGRIMEDDTLKERLEEWCAKNGVLISIIPKLTSLLLSGSRKRKHVTLSGQRFIKLLSTETLAKFIVLNRVKIAEHLIKADGGKKEQRRVEILSRKIMEDMEGVCRDAVIRGGPAWTILAAVRVVKENGGVIEESRIGIC</sequence>